<accession>A0A4Z2FXQ2</accession>
<organism evidence="2 3">
    <name type="scientific">Liparis tanakae</name>
    <name type="common">Tanaka's snailfish</name>
    <dbReference type="NCBI Taxonomy" id="230148"/>
    <lineage>
        <taxon>Eukaryota</taxon>
        <taxon>Metazoa</taxon>
        <taxon>Chordata</taxon>
        <taxon>Craniata</taxon>
        <taxon>Vertebrata</taxon>
        <taxon>Euteleostomi</taxon>
        <taxon>Actinopterygii</taxon>
        <taxon>Neopterygii</taxon>
        <taxon>Teleostei</taxon>
        <taxon>Neoteleostei</taxon>
        <taxon>Acanthomorphata</taxon>
        <taxon>Eupercaria</taxon>
        <taxon>Perciformes</taxon>
        <taxon>Cottioidei</taxon>
        <taxon>Cottales</taxon>
        <taxon>Liparidae</taxon>
        <taxon>Liparis</taxon>
    </lineage>
</organism>
<comment type="caution">
    <text evidence="2">The sequence shown here is derived from an EMBL/GenBank/DDBJ whole genome shotgun (WGS) entry which is preliminary data.</text>
</comment>
<gene>
    <name evidence="2" type="ORF">EYF80_043808</name>
</gene>
<feature type="compositionally biased region" description="Polar residues" evidence="1">
    <location>
        <begin position="13"/>
        <end position="36"/>
    </location>
</feature>
<dbReference type="Proteomes" id="UP000314294">
    <property type="component" value="Unassembled WGS sequence"/>
</dbReference>
<feature type="compositionally biased region" description="Basic and acidic residues" evidence="1">
    <location>
        <begin position="1"/>
        <end position="11"/>
    </location>
</feature>
<dbReference type="AlphaFoldDB" id="A0A4Z2FXQ2"/>
<protein>
    <submittedName>
        <fullName evidence="2">Uncharacterized protein</fullName>
    </submittedName>
</protein>
<dbReference type="EMBL" id="SRLO01000814">
    <property type="protein sequence ID" value="TNN45999.1"/>
    <property type="molecule type" value="Genomic_DNA"/>
</dbReference>
<keyword evidence="3" id="KW-1185">Reference proteome</keyword>
<reference evidence="2 3" key="1">
    <citation type="submission" date="2019-03" db="EMBL/GenBank/DDBJ databases">
        <title>First draft genome of Liparis tanakae, snailfish: a comprehensive survey of snailfish specific genes.</title>
        <authorList>
            <person name="Kim W."/>
            <person name="Song I."/>
            <person name="Jeong J.-H."/>
            <person name="Kim D."/>
            <person name="Kim S."/>
            <person name="Ryu S."/>
            <person name="Song J.Y."/>
            <person name="Lee S.K."/>
        </authorList>
    </citation>
    <scope>NUCLEOTIDE SEQUENCE [LARGE SCALE GENOMIC DNA]</scope>
    <source>
        <tissue evidence="2">Muscle</tissue>
    </source>
</reference>
<proteinExistence type="predicted"/>
<feature type="region of interest" description="Disordered" evidence="1">
    <location>
        <begin position="60"/>
        <end position="81"/>
    </location>
</feature>
<evidence type="ECO:0000313" key="2">
    <source>
        <dbReference type="EMBL" id="TNN45999.1"/>
    </source>
</evidence>
<evidence type="ECO:0000313" key="3">
    <source>
        <dbReference type="Proteomes" id="UP000314294"/>
    </source>
</evidence>
<name>A0A4Z2FXQ2_9TELE</name>
<sequence>MEITHRDKMEAVQHSTSSAAHTVADTGSTVVPSSRSAMARCRLQTTDRMTRTFPAMANAMKEASTMPTGTARPRSSGAASCWEPAVRLEPVGGVPA</sequence>
<evidence type="ECO:0000256" key="1">
    <source>
        <dbReference type="SAM" id="MobiDB-lite"/>
    </source>
</evidence>
<feature type="region of interest" description="Disordered" evidence="1">
    <location>
        <begin position="1"/>
        <end position="36"/>
    </location>
</feature>